<sequence>MTEDEFRIWTGPGDYVDSDHPAVIAFARDVAGAAATPRERARLIYRAVRELFYDPYVTWGPEVFRASSVLAAGRGYCVGKASLMAAACRAAGVPARVAFADVTNHLATPQLLERMGSNIFYWHGFTEVNPEGRWIKVSPTFNASLCDKLGVEPLEFDGEHDALMQAFDGAGNAFMAYLAQHGAFHDVPAKHIMAEMALRYPKPLTRDGVKPDMETEAAALAAG</sequence>
<dbReference type="PANTHER" id="PTHR33490:SF3">
    <property type="entry name" value="CONSERVED INTEGRAL MEMBRANE PROTEIN"/>
    <property type="match status" value="1"/>
</dbReference>
<dbReference type="OrthoDB" id="4697328at2"/>
<comment type="caution">
    <text evidence="2">The sequence shown here is derived from an EMBL/GenBank/DDBJ whole genome shotgun (WGS) entry which is preliminary data.</text>
</comment>
<evidence type="ECO:0000313" key="3">
    <source>
        <dbReference type="Proteomes" id="UP000294881"/>
    </source>
</evidence>
<protein>
    <submittedName>
        <fullName evidence="2">Transglutaminase superfamily protein</fullName>
    </submittedName>
</protein>
<dbReference type="EMBL" id="SLWL01000004">
    <property type="protein sequence ID" value="TCO14129.1"/>
    <property type="molecule type" value="Genomic_DNA"/>
</dbReference>
<dbReference type="RefSeq" id="WP_132004881.1">
    <property type="nucleotide sequence ID" value="NZ_JBHUNN010000002.1"/>
</dbReference>
<dbReference type="Proteomes" id="UP000294881">
    <property type="component" value="Unassembled WGS sequence"/>
</dbReference>
<gene>
    <name evidence="2" type="ORF">EV666_10481</name>
</gene>
<evidence type="ECO:0000259" key="1">
    <source>
        <dbReference type="SMART" id="SM00460"/>
    </source>
</evidence>
<reference evidence="2 3" key="1">
    <citation type="submission" date="2019-03" db="EMBL/GenBank/DDBJ databases">
        <title>Genomic Encyclopedia of Type Strains, Phase IV (KMG-IV): sequencing the most valuable type-strain genomes for metagenomic binning, comparative biology and taxonomic classification.</title>
        <authorList>
            <person name="Goeker M."/>
        </authorList>
    </citation>
    <scope>NUCLEOTIDE SEQUENCE [LARGE SCALE GENOMIC DNA]</scope>
    <source>
        <strain evidence="2 3">DSM 22958</strain>
    </source>
</reference>
<dbReference type="InterPro" id="IPR002931">
    <property type="entry name" value="Transglutaminase-like"/>
</dbReference>
<organism evidence="2 3">
    <name type="scientific">Camelimonas lactis</name>
    <dbReference type="NCBI Taxonomy" id="659006"/>
    <lineage>
        <taxon>Bacteria</taxon>
        <taxon>Pseudomonadati</taxon>
        <taxon>Pseudomonadota</taxon>
        <taxon>Alphaproteobacteria</taxon>
        <taxon>Hyphomicrobiales</taxon>
        <taxon>Chelatococcaceae</taxon>
        <taxon>Camelimonas</taxon>
    </lineage>
</organism>
<proteinExistence type="predicted"/>
<dbReference type="SMART" id="SM00460">
    <property type="entry name" value="TGc"/>
    <property type="match status" value="1"/>
</dbReference>
<dbReference type="Gene3D" id="3.10.620.30">
    <property type="match status" value="1"/>
</dbReference>
<evidence type="ECO:0000313" key="2">
    <source>
        <dbReference type="EMBL" id="TCO14129.1"/>
    </source>
</evidence>
<dbReference type="InterPro" id="IPR038765">
    <property type="entry name" value="Papain-like_cys_pep_sf"/>
</dbReference>
<dbReference type="AlphaFoldDB" id="A0A4R2GU08"/>
<feature type="domain" description="Transglutaminase-like" evidence="1">
    <location>
        <begin position="69"/>
        <end position="141"/>
    </location>
</feature>
<dbReference type="SUPFAM" id="SSF54001">
    <property type="entry name" value="Cysteine proteinases"/>
    <property type="match status" value="1"/>
</dbReference>
<dbReference type="Pfam" id="PF01841">
    <property type="entry name" value="Transglut_core"/>
    <property type="match status" value="1"/>
</dbReference>
<dbReference type="PANTHER" id="PTHR33490">
    <property type="entry name" value="BLR5614 PROTEIN-RELATED"/>
    <property type="match status" value="1"/>
</dbReference>
<accession>A0A4R2GU08</accession>
<keyword evidence="3" id="KW-1185">Reference proteome</keyword>
<name>A0A4R2GU08_9HYPH</name>